<dbReference type="OMA" id="VILMCQQ"/>
<dbReference type="Gene3D" id="2.60.40.10">
    <property type="entry name" value="Immunoglobulins"/>
    <property type="match status" value="3"/>
</dbReference>
<evidence type="ECO:0000313" key="10">
    <source>
        <dbReference type="Proteomes" id="UP000887565"/>
    </source>
</evidence>
<keyword evidence="6" id="KW-1015">Disulfide bond</keyword>
<evidence type="ECO:0000313" key="11">
    <source>
        <dbReference type="WBParaSite" id="nRc.2.0.1.t10029-RA"/>
    </source>
</evidence>
<dbReference type="InterPro" id="IPR003598">
    <property type="entry name" value="Ig_sub2"/>
</dbReference>
<evidence type="ECO:0000256" key="1">
    <source>
        <dbReference type="ARBA" id="ARBA00004236"/>
    </source>
</evidence>
<sequence>MLNVSAEKGDDVKFTCQIENLGKNKVAFLKLNPPLLISSQRKVYLKHQKYKIDGGDPDGSGVQSWTLNLKRVDERDAGRYMCQVGVSPTLTQTAFLNLRTPPTILSEKTSNDVVATENSNVTLTCEANGEPKPDITWKRLDQENIITNDPEGYGEKIVYGKTLTLYKVNRYHTADYLCLADNGIMPTDGWSVKLHVHFPPKVSSKERHVVGHPSYDAKLRCKAEAWPRPEFRWHFGDHLLMVNSSKYQMLLNTQSPLAVYESESILLIRALKDDDDFGMYICSAENEYGVSQIAIEIRKKNFMIDRIKKINDNNEIAKMHYEYESLREKNKMTSDKRSFNKQESRSNVGIVNEQYSIFGYHRLPYWIFLYISIYTALL</sequence>
<keyword evidence="4" id="KW-0677">Repeat</keyword>
<keyword evidence="10" id="KW-1185">Reference proteome</keyword>
<dbReference type="WBParaSite" id="nRc.2.0.1.t10029-RA">
    <property type="protein sequence ID" value="nRc.2.0.1.t10029-RA"/>
    <property type="gene ID" value="nRc.2.0.1.g10029"/>
</dbReference>
<evidence type="ECO:0000256" key="7">
    <source>
        <dbReference type="ARBA" id="ARBA00023180"/>
    </source>
</evidence>
<keyword evidence="8" id="KW-0393">Immunoglobulin domain</keyword>
<dbReference type="InterPro" id="IPR051170">
    <property type="entry name" value="Neural/epithelial_adhesion"/>
</dbReference>
<dbReference type="Proteomes" id="UP000887565">
    <property type="component" value="Unplaced"/>
</dbReference>
<dbReference type="SMART" id="SM00408">
    <property type="entry name" value="IGc2"/>
    <property type="match status" value="3"/>
</dbReference>
<accession>A0A915I7A4</accession>
<evidence type="ECO:0000256" key="8">
    <source>
        <dbReference type="ARBA" id="ARBA00023319"/>
    </source>
</evidence>
<dbReference type="FunFam" id="2.60.40.10:FF:000328">
    <property type="entry name" value="CLUMA_CG000981, isoform A"/>
    <property type="match status" value="1"/>
</dbReference>
<dbReference type="InterPro" id="IPR003599">
    <property type="entry name" value="Ig_sub"/>
</dbReference>
<dbReference type="PANTHER" id="PTHR12231:SF253">
    <property type="entry name" value="DPR-INTERACTING PROTEIN ETA, ISOFORM B-RELATED"/>
    <property type="match status" value="1"/>
</dbReference>
<evidence type="ECO:0000256" key="4">
    <source>
        <dbReference type="ARBA" id="ARBA00022737"/>
    </source>
</evidence>
<keyword evidence="7" id="KW-0325">Glycoprotein</keyword>
<dbReference type="InterPro" id="IPR007110">
    <property type="entry name" value="Ig-like_dom"/>
</dbReference>
<protein>
    <submittedName>
        <fullName evidence="11">Ig-like domain-containing protein</fullName>
    </submittedName>
</protein>
<dbReference type="AlphaFoldDB" id="A0A915I7A4"/>
<evidence type="ECO:0000256" key="3">
    <source>
        <dbReference type="ARBA" id="ARBA00022729"/>
    </source>
</evidence>
<dbReference type="GO" id="GO:0043005">
    <property type="term" value="C:neuron projection"/>
    <property type="evidence" value="ECO:0007669"/>
    <property type="project" value="TreeGrafter"/>
</dbReference>
<feature type="domain" description="Ig-like" evidence="9">
    <location>
        <begin position="102"/>
        <end position="183"/>
    </location>
</feature>
<evidence type="ECO:0000256" key="6">
    <source>
        <dbReference type="ARBA" id="ARBA00023157"/>
    </source>
</evidence>
<keyword evidence="3" id="KW-0732">Signal</keyword>
<evidence type="ECO:0000259" key="9">
    <source>
        <dbReference type="PROSITE" id="PS50835"/>
    </source>
</evidence>
<dbReference type="InterPro" id="IPR036179">
    <property type="entry name" value="Ig-like_dom_sf"/>
</dbReference>
<dbReference type="SMART" id="SM00409">
    <property type="entry name" value="IG"/>
    <property type="match status" value="3"/>
</dbReference>
<dbReference type="SUPFAM" id="SSF48726">
    <property type="entry name" value="Immunoglobulin"/>
    <property type="match status" value="3"/>
</dbReference>
<keyword evidence="5" id="KW-0472">Membrane</keyword>
<evidence type="ECO:0000256" key="2">
    <source>
        <dbReference type="ARBA" id="ARBA00022475"/>
    </source>
</evidence>
<organism evidence="10 11">
    <name type="scientific">Romanomermis culicivorax</name>
    <name type="common">Nematode worm</name>
    <dbReference type="NCBI Taxonomy" id="13658"/>
    <lineage>
        <taxon>Eukaryota</taxon>
        <taxon>Metazoa</taxon>
        <taxon>Ecdysozoa</taxon>
        <taxon>Nematoda</taxon>
        <taxon>Enoplea</taxon>
        <taxon>Dorylaimia</taxon>
        <taxon>Mermithida</taxon>
        <taxon>Mermithoidea</taxon>
        <taxon>Mermithidae</taxon>
        <taxon>Romanomermis</taxon>
    </lineage>
</organism>
<dbReference type="InterPro" id="IPR013783">
    <property type="entry name" value="Ig-like_fold"/>
</dbReference>
<proteinExistence type="predicted"/>
<feature type="domain" description="Ig-like" evidence="9">
    <location>
        <begin position="200"/>
        <end position="298"/>
    </location>
</feature>
<reference evidence="11" key="1">
    <citation type="submission" date="2022-11" db="UniProtKB">
        <authorList>
            <consortium name="WormBaseParasite"/>
        </authorList>
    </citation>
    <scope>IDENTIFICATION</scope>
</reference>
<evidence type="ECO:0000256" key="5">
    <source>
        <dbReference type="ARBA" id="ARBA00023136"/>
    </source>
</evidence>
<dbReference type="Pfam" id="PF13927">
    <property type="entry name" value="Ig_3"/>
    <property type="match status" value="2"/>
</dbReference>
<dbReference type="GO" id="GO:0005886">
    <property type="term" value="C:plasma membrane"/>
    <property type="evidence" value="ECO:0007669"/>
    <property type="project" value="UniProtKB-SubCell"/>
</dbReference>
<dbReference type="CDD" id="cd00096">
    <property type="entry name" value="Ig"/>
    <property type="match status" value="1"/>
</dbReference>
<keyword evidence="2" id="KW-1003">Cell membrane</keyword>
<dbReference type="PROSITE" id="PS50835">
    <property type="entry name" value="IG_LIKE"/>
    <property type="match status" value="2"/>
</dbReference>
<dbReference type="PANTHER" id="PTHR12231">
    <property type="entry name" value="CTX-RELATED TYPE I TRANSMEMBRANE PROTEIN"/>
    <property type="match status" value="1"/>
</dbReference>
<comment type="subcellular location">
    <subcellularLocation>
        <location evidence="1">Cell membrane</location>
    </subcellularLocation>
</comment>
<name>A0A915I7A4_ROMCU</name>